<feature type="domain" description="Teneurin-like YD-shell" evidence="3">
    <location>
        <begin position="757"/>
        <end position="1157"/>
    </location>
</feature>
<evidence type="ECO:0000259" key="2">
    <source>
        <dbReference type="Pfam" id="PF20148"/>
    </source>
</evidence>
<dbReference type="Pfam" id="PF20148">
    <property type="entry name" value="DUF6531"/>
    <property type="match status" value="1"/>
</dbReference>
<evidence type="ECO:0000259" key="3">
    <source>
        <dbReference type="Pfam" id="PF25023"/>
    </source>
</evidence>
<dbReference type="InterPro" id="IPR022385">
    <property type="entry name" value="Rhs_assc_core"/>
</dbReference>
<dbReference type="Pfam" id="PF05593">
    <property type="entry name" value="RHS_repeat"/>
    <property type="match status" value="2"/>
</dbReference>
<name>A0A4R0YSY8_9GAMM</name>
<evidence type="ECO:0000313" key="5">
    <source>
        <dbReference type="Proteomes" id="UP000291822"/>
    </source>
</evidence>
<dbReference type="Proteomes" id="UP000291822">
    <property type="component" value="Unassembled WGS sequence"/>
</dbReference>
<protein>
    <submittedName>
        <fullName evidence="4">RHS repeat protein</fullName>
    </submittedName>
</protein>
<feature type="domain" description="DUF6531" evidence="2">
    <location>
        <begin position="114"/>
        <end position="169"/>
    </location>
</feature>
<keyword evidence="5" id="KW-1185">Reference proteome</keyword>
<dbReference type="PRINTS" id="PR00394">
    <property type="entry name" value="RHSPROTEIN"/>
</dbReference>
<dbReference type="PANTHER" id="PTHR32305:SF15">
    <property type="entry name" value="PROTEIN RHSA-RELATED"/>
    <property type="match status" value="1"/>
</dbReference>
<dbReference type="RefSeq" id="WP_131151871.1">
    <property type="nucleotide sequence ID" value="NZ_SJTG01000004.1"/>
</dbReference>
<gene>
    <name evidence="4" type="ORF">EZM97_26420</name>
</gene>
<evidence type="ECO:0000256" key="1">
    <source>
        <dbReference type="ARBA" id="ARBA00022737"/>
    </source>
</evidence>
<sequence length="1474" mass="158601">MNRIFLQRSILRVLAITVTVGIGGISGVSYAADPQNAANLNGVFVKGFYDGPRKMDVHAQYSPMAWPAIPGWGGMLSGGGDTAQTVNPGDYDANGIPNPEDRNADHMTPCQWGGDPIVFATGNVIEPQNDFAAAGEMGLTFDRTYNAYWDGIGILGQHWVTSFDYKLLLTTSKPDSFCYAVPGTNRACDATDQPIWAQRTDGKKIKFNYVGGSPKMWVEDRASPVAAIIQNADGTYTLSSEERTLETYDKSGFPKSVLNEHGVGWSFTWTTDHLLTKVTHSSGRAVVLTWTGYRLTSITDPAGNVFQYSYVGNYTGPGTSFNRVNKVVWPGVSNTANGGTPTTTIQFDDGIYGRLTSVSYNNALFSSFQYDSNYMGSLTTSPNGVNKHTFSYETDGGDNFKVTGTNPLGLTTKYTYNKGKLVSTEGLASANCPARQSSVTYDANGNRDRVTDYRGIVTDFDFDAKGHLLQVIENADAPAGAPDRRLTTNVWDADDRLVRSTVAGYKQVDTTYTANGRVASITVTSLGANGGAGRTLTTSFAYTTAPNGIVTKTVVTGPTPGSAVTYNYNSFGDLISVVDALGHATTYSGHNGLGLPGSVTDPNGDVTNFSYDPLGRVASVSKVVNGAAQTTKTVYNAFGKVTRISLPDGREIYNTYDAAYRLTKSEEVVDSSPSSQVSGFTDSTIKQTVYTYNANSDVLSVVKQNYVTRWTIDPGCDEFSLSASSMKLSKAIVMAPPPCTPRELNSTIVATKSFFDYDELGQLIGVRGNNGQNVRRAYDVNGNLTKITDSAGKVTSFEYDALNRQVHIADAGGGHTWRSYDQGDQTTSVVDPRGLTTQYGYDAFSQLWWQVSPDTGTTSFTYDSFGRRTGQSRANGKTSSYTYDGLDRVTTITAGGQTQNFAFDSCTNGIGRLCSTSDPSGVTSYSYTPQGWISSQSVTPMGFAGHSLSYGYDGQGRVATMDYDSGLRVTYSYAAGRIAKISTTILGVTKQIFSTYYDAADQLQNMSFGNSVFRGRNFDLDGRITSISTNLGTTYMQKLAYGWDTRNRITGITNNLYPSLTQTFAYDDLSRLTGITSPILGAQGFAYDPNGNRTQQSWATSETVTLTAGTNWLASRGGITFGHDSSGNRLSRNLGGSISTYTYDAFDRLGSVTQNNATTYCEASSNSCPGPVYPSGTTYYQVNALGQRVSKSGPKGAFSYTYDQGGRLATEVSPSGTTNYIYANSEPVALVRNGTVYYLHNDHLGRPESVSNGAAVVVWRAESYAFDRKVVLQGLADLDIGLPGQVYDGETGHWNNGFRDYDSLEGRYLQSDPIGLSGGVSTYAYVRSNPIKNTDALGLCPNEHNYSATFFTRCSGQRVFAMISQANVSAPGAPRARPGFTPSITLVGNGGNNKISQYVNPSTMTIVNTTLPGHQFYPGTVTWQVTEYPDAFSSYVTVSGTGSGPNPMLNDAIGYALFGGLAALVALSCEFGHL</sequence>
<dbReference type="InterPro" id="IPR050708">
    <property type="entry name" value="T6SS_VgrG/RHS"/>
</dbReference>
<reference evidence="4 5" key="1">
    <citation type="submission" date="2019-02" db="EMBL/GenBank/DDBJ databases">
        <title>Dyella amyloliquefaciens sp. nov., isolated from forest soil.</title>
        <authorList>
            <person name="Gao Z.-H."/>
            <person name="Qiu L.-H."/>
        </authorList>
    </citation>
    <scope>NUCLEOTIDE SEQUENCE [LARGE SCALE GENOMIC DNA]</scope>
    <source>
        <strain evidence="4 5">KACC 12747</strain>
    </source>
</reference>
<dbReference type="NCBIfam" id="TIGR01643">
    <property type="entry name" value="YD_repeat_2x"/>
    <property type="match status" value="3"/>
</dbReference>
<dbReference type="EMBL" id="SJTG01000004">
    <property type="protein sequence ID" value="TCI08187.1"/>
    <property type="molecule type" value="Genomic_DNA"/>
</dbReference>
<dbReference type="Gene3D" id="2.180.10.10">
    <property type="entry name" value="RHS repeat-associated core"/>
    <property type="match status" value="3"/>
</dbReference>
<keyword evidence="1" id="KW-0677">Repeat</keyword>
<dbReference type="PANTHER" id="PTHR32305">
    <property type="match status" value="1"/>
</dbReference>
<dbReference type="Pfam" id="PF25023">
    <property type="entry name" value="TEN_YD-shell"/>
    <property type="match status" value="1"/>
</dbReference>
<dbReference type="NCBIfam" id="TIGR03696">
    <property type="entry name" value="Rhs_assc_core"/>
    <property type="match status" value="1"/>
</dbReference>
<dbReference type="InterPro" id="IPR006530">
    <property type="entry name" value="YD"/>
</dbReference>
<organism evidence="4 5">
    <name type="scientific">Dyella soli</name>
    <dbReference type="NCBI Taxonomy" id="522319"/>
    <lineage>
        <taxon>Bacteria</taxon>
        <taxon>Pseudomonadati</taxon>
        <taxon>Pseudomonadota</taxon>
        <taxon>Gammaproteobacteria</taxon>
        <taxon>Lysobacterales</taxon>
        <taxon>Rhodanobacteraceae</taxon>
        <taxon>Dyella</taxon>
    </lineage>
</organism>
<dbReference type="InterPro" id="IPR056823">
    <property type="entry name" value="TEN-like_YD-shell"/>
</dbReference>
<proteinExistence type="predicted"/>
<dbReference type="InterPro" id="IPR031325">
    <property type="entry name" value="RHS_repeat"/>
</dbReference>
<evidence type="ECO:0000313" key="4">
    <source>
        <dbReference type="EMBL" id="TCI08187.1"/>
    </source>
</evidence>
<comment type="caution">
    <text evidence="4">The sequence shown here is derived from an EMBL/GenBank/DDBJ whole genome shotgun (WGS) entry which is preliminary data.</text>
</comment>
<dbReference type="InterPro" id="IPR045351">
    <property type="entry name" value="DUF6531"/>
</dbReference>
<accession>A0A4R0YSY8</accession>